<feature type="region of interest" description="Disordered" evidence="1">
    <location>
        <begin position="26"/>
        <end position="91"/>
    </location>
</feature>
<dbReference type="Proteomes" id="UP001276659">
    <property type="component" value="Unassembled WGS sequence"/>
</dbReference>
<protein>
    <submittedName>
        <fullName evidence="2">Uncharacterized protein</fullName>
    </submittedName>
</protein>
<name>A0AAD9ZAZ1_9LECA</name>
<gene>
    <name evidence="2" type="ORF">OEA41_001930</name>
</gene>
<evidence type="ECO:0000313" key="3">
    <source>
        <dbReference type="Proteomes" id="UP001276659"/>
    </source>
</evidence>
<evidence type="ECO:0000313" key="2">
    <source>
        <dbReference type="EMBL" id="KAK3174684.1"/>
    </source>
</evidence>
<accession>A0AAD9ZAZ1</accession>
<feature type="compositionally biased region" description="Basic and acidic residues" evidence="1">
    <location>
        <begin position="66"/>
        <end position="81"/>
    </location>
</feature>
<comment type="caution">
    <text evidence="2">The sequence shown here is derived from an EMBL/GenBank/DDBJ whole genome shotgun (WGS) entry which is preliminary data.</text>
</comment>
<evidence type="ECO:0000256" key="1">
    <source>
        <dbReference type="SAM" id="MobiDB-lite"/>
    </source>
</evidence>
<sequence>MPPKISYLVMLGADLTTAEQIQEIAGLASPPALKPAEKAHEDDYDEGDDEDDSGEHYNASSSPESNDLHEAQYDDREDHYDASTLPDSNDLYDDLRRAQCSEPPPRPEKLQRCCVVDAATRDNLAQWGKKEDKKISLCNFPVPYFFYGTPSDPKFLAKKLELAEHPDMPKASITGWRLKMWEEYKALVDCEALNTICWWRVKHTGCRMKSSLETWLLGKAKIIRCRDVRYSVKGKGKGNREQGF</sequence>
<reference evidence="2" key="1">
    <citation type="submission" date="2022-11" db="EMBL/GenBank/DDBJ databases">
        <title>Chromosomal genome sequence assembly and mating type (MAT) locus characterization of the leprose asexual lichenized fungus Lepraria neglecta (Nyl.) Erichsen.</title>
        <authorList>
            <person name="Allen J.L."/>
            <person name="Pfeffer B."/>
        </authorList>
    </citation>
    <scope>NUCLEOTIDE SEQUENCE</scope>
    <source>
        <strain evidence="2">Allen 5258</strain>
    </source>
</reference>
<feature type="compositionally biased region" description="Acidic residues" evidence="1">
    <location>
        <begin position="42"/>
        <end position="53"/>
    </location>
</feature>
<dbReference type="EMBL" id="JASNWA010000006">
    <property type="protein sequence ID" value="KAK3174684.1"/>
    <property type="molecule type" value="Genomic_DNA"/>
</dbReference>
<keyword evidence="3" id="KW-1185">Reference proteome</keyword>
<organism evidence="2 3">
    <name type="scientific">Lepraria neglecta</name>
    <dbReference type="NCBI Taxonomy" id="209136"/>
    <lineage>
        <taxon>Eukaryota</taxon>
        <taxon>Fungi</taxon>
        <taxon>Dikarya</taxon>
        <taxon>Ascomycota</taxon>
        <taxon>Pezizomycotina</taxon>
        <taxon>Lecanoromycetes</taxon>
        <taxon>OSLEUM clade</taxon>
        <taxon>Lecanoromycetidae</taxon>
        <taxon>Lecanorales</taxon>
        <taxon>Lecanorineae</taxon>
        <taxon>Stereocaulaceae</taxon>
        <taxon>Lepraria</taxon>
    </lineage>
</organism>
<dbReference type="AlphaFoldDB" id="A0AAD9ZAZ1"/>
<proteinExistence type="predicted"/>